<keyword evidence="1" id="KW-1185">Reference proteome</keyword>
<name>A0AAJ7WA70_9HYME</name>
<organism evidence="1 2">
    <name type="scientific">Ceratina calcarata</name>
    <dbReference type="NCBI Taxonomy" id="156304"/>
    <lineage>
        <taxon>Eukaryota</taxon>
        <taxon>Metazoa</taxon>
        <taxon>Ecdysozoa</taxon>
        <taxon>Arthropoda</taxon>
        <taxon>Hexapoda</taxon>
        <taxon>Insecta</taxon>
        <taxon>Pterygota</taxon>
        <taxon>Neoptera</taxon>
        <taxon>Endopterygota</taxon>
        <taxon>Hymenoptera</taxon>
        <taxon>Apocrita</taxon>
        <taxon>Aculeata</taxon>
        <taxon>Apoidea</taxon>
        <taxon>Anthophila</taxon>
        <taxon>Apidae</taxon>
        <taxon>Ceratina</taxon>
        <taxon>Zadontomerus</taxon>
    </lineage>
</organism>
<protein>
    <submittedName>
        <fullName evidence="2">Uncharacterized protein LOC113464143</fullName>
    </submittedName>
</protein>
<proteinExistence type="predicted"/>
<dbReference type="GeneID" id="113464143"/>
<accession>A0AAJ7WA70</accession>
<dbReference type="KEGG" id="ccal:113464143"/>
<dbReference type="RefSeq" id="XP_026668063.1">
    <property type="nucleotide sequence ID" value="XM_026812262.1"/>
</dbReference>
<evidence type="ECO:0000313" key="2">
    <source>
        <dbReference type="RefSeq" id="XP_026668063.1"/>
    </source>
</evidence>
<sequence length="192" mass="22102">MYSQSELKRSIAQLKKFWSNLKAQQRDVLTKERQHVLRTGGGPPLNSTVEPDPEIAALTPDLMYTAPVLYTSNNVEDSIINNHDIDTEEMEDRTDIQAITEPAHASIPAIMEPAVTDETFETISEFETENDTAVVETVCRKETHKDELYNLKIERMRLKVQQEKLKVSYLRQKYEKKLKILDKKLKAAEHTT</sequence>
<evidence type="ECO:0000313" key="1">
    <source>
        <dbReference type="Proteomes" id="UP000694925"/>
    </source>
</evidence>
<dbReference type="Proteomes" id="UP000694925">
    <property type="component" value="Unplaced"/>
</dbReference>
<reference evidence="2" key="1">
    <citation type="submission" date="2025-08" db="UniProtKB">
        <authorList>
            <consortium name="RefSeq"/>
        </authorList>
    </citation>
    <scope>IDENTIFICATION</scope>
    <source>
        <tissue evidence="2">Whole body</tissue>
    </source>
</reference>
<dbReference type="AlphaFoldDB" id="A0AAJ7WA70"/>
<gene>
    <name evidence="2" type="primary">LOC113464143</name>
</gene>